<keyword evidence="2" id="KW-1185">Reference proteome</keyword>
<dbReference type="EMBL" id="JBHFPV010000002">
    <property type="protein sequence ID" value="MFH6603965.1"/>
    <property type="molecule type" value="Genomic_DNA"/>
</dbReference>
<reference evidence="1" key="1">
    <citation type="submission" date="2024-09" db="EMBL/GenBank/DDBJ databases">
        <authorList>
            <person name="Liu J."/>
        </authorList>
    </citation>
    <scope>NUCLEOTIDE SEQUENCE</scope>
    <source>
        <strain evidence="1">NBU2967</strain>
    </source>
</reference>
<gene>
    <name evidence="1" type="ORF">ACEZ3G_10795</name>
</gene>
<evidence type="ECO:0000313" key="2">
    <source>
        <dbReference type="Proteomes" id="UP001595191"/>
    </source>
</evidence>
<accession>A0ACC7LL53</accession>
<comment type="caution">
    <text evidence="1">The sequence shown here is derived from an EMBL/GenBank/DDBJ whole genome shotgun (WGS) entry which is preliminary data.</text>
</comment>
<evidence type="ECO:0000313" key="1">
    <source>
        <dbReference type="EMBL" id="MFH6603965.1"/>
    </source>
</evidence>
<sequence length="358" mass="40611">MKKIILLFTLFFLFAEKASSQAINDTLVVGYTTAPPFIVQNGENLEGINIWLWNRVAKDLKLNYRLVEMEFTEMLDSLKNGAIDISINPLTITSERHKRMDFTDSFYASNSTIAVAEISSFQKFISFIRGFFSANFIKGMMVLLLIIFLFGLVGWYFERKKNPEQFRTGRKGIWDGLWWSAVTLTTVGYGDKAPRTRWGKVAALVLMFGGLLFISGLTASIASSLTVNQLNNNPDGFNAFKEREVGTIKNSSTLGFLKSHFFKNLKEFDGVQEGLAALNNNQVEAFIYDEPILKYRIAQDSILQKISILPIKFDVQFYAFGVAKARPLLESTISQRILEITETNEWQVVLNEYGLTEL</sequence>
<organism evidence="1 2">
    <name type="scientific">Meishania litoralis</name>
    <dbReference type="NCBI Taxonomy" id="3434685"/>
    <lineage>
        <taxon>Bacteria</taxon>
        <taxon>Pseudomonadati</taxon>
        <taxon>Bacteroidota</taxon>
        <taxon>Flavobacteriia</taxon>
        <taxon>Flavobacteriales</taxon>
        <taxon>Flavobacteriaceae</taxon>
        <taxon>Meishania</taxon>
    </lineage>
</organism>
<proteinExistence type="predicted"/>
<protein>
    <submittedName>
        <fullName evidence="1">Transporter substrate-binding domain-containing protein</fullName>
    </submittedName>
</protein>
<dbReference type="Proteomes" id="UP001595191">
    <property type="component" value="Unassembled WGS sequence"/>
</dbReference>
<name>A0ACC7LL53_9FLAO</name>